<name>A0AAV9GE87_9PEZI</name>
<evidence type="ECO:0000313" key="3">
    <source>
        <dbReference type="Proteomes" id="UP001321760"/>
    </source>
</evidence>
<sequence length="111" mass="12320">MLFIQYIVGTLLASASMVLAIPTPDIIDLTVRSEDDYGAEYKRSVSDESLTANTKREPVETFVCKRANQSLSCLKRKDASADESLTANVKREPVETFVCKREKCVACVLRA</sequence>
<dbReference type="AlphaFoldDB" id="A0AAV9GE87"/>
<reference evidence="2" key="2">
    <citation type="submission" date="2023-05" db="EMBL/GenBank/DDBJ databases">
        <authorList>
            <consortium name="Lawrence Berkeley National Laboratory"/>
            <person name="Steindorff A."/>
            <person name="Hensen N."/>
            <person name="Bonometti L."/>
            <person name="Westerberg I."/>
            <person name="Brannstrom I.O."/>
            <person name="Guillou S."/>
            <person name="Cros-Aarteil S."/>
            <person name="Calhoun S."/>
            <person name="Haridas S."/>
            <person name="Kuo A."/>
            <person name="Mondo S."/>
            <person name="Pangilinan J."/>
            <person name="Riley R."/>
            <person name="Labutti K."/>
            <person name="Andreopoulos B."/>
            <person name="Lipzen A."/>
            <person name="Chen C."/>
            <person name="Yanf M."/>
            <person name="Daum C."/>
            <person name="Ng V."/>
            <person name="Clum A."/>
            <person name="Ohm R."/>
            <person name="Martin F."/>
            <person name="Silar P."/>
            <person name="Natvig D."/>
            <person name="Lalanne C."/>
            <person name="Gautier V."/>
            <person name="Ament-Velasquez S.L."/>
            <person name="Kruys A."/>
            <person name="Hutchinson M.I."/>
            <person name="Powell A.J."/>
            <person name="Barry K."/>
            <person name="Miller A.N."/>
            <person name="Grigoriev I.V."/>
            <person name="Debuchy R."/>
            <person name="Gladieux P."/>
            <person name="Thoren M.H."/>
            <person name="Johannesson H."/>
        </authorList>
    </citation>
    <scope>NUCLEOTIDE SEQUENCE</scope>
    <source>
        <strain evidence="2">PSN243</strain>
    </source>
</reference>
<keyword evidence="3" id="KW-1185">Reference proteome</keyword>
<evidence type="ECO:0000256" key="1">
    <source>
        <dbReference type="SAM" id="SignalP"/>
    </source>
</evidence>
<protein>
    <submittedName>
        <fullName evidence="2">Uncharacterized protein</fullName>
    </submittedName>
</protein>
<accession>A0AAV9GE87</accession>
<reference evidence="2" key="1">
    <citation type="journal article" date="2023" name="Mol. Phylogenet. Evol.">
        <title>Genome-scale phylogeny and comparative genomics of the fungal order Sordariales.</title>
        <authorList>
            <person name="Hensen N."/>
            <person name="Bonometti L."/>
            <person name="Westerberg I."/>
            <person name="Brannstrom I.O."/>
            <person name="Guillou S."/>
            <person name="Cros-Aarteil S."/>
            <person name="Calhoun S."/>
            <person name="Haridas S."/>
            <person name="Kuo A."/>
            <person name="Mondo S."/>
            <person name="Pangilinan J."/>
            <person name="Riley R."/>
            <person name="LaButti K."/>
            <person name="Andreopoulos B."/>
            <person name="Lipzen A."/>
            <person name="Chen C."/>
            <person name="Yan M."/>
            <person name="Daum C."/>
            <person name="Ng V."/>
            <person name="Clum A."/>
            <person name="Steindorff A."/>
            <person name="Ohm R.A."/>
            <person name="Martin F."/>
            <person name="Silar P."/>
            <person name="Natvig D.O."/>
            <person name="Lalanne C."/>
            <person name="Gautier V."/>
            <person name="Ament-Velasquez S.L."/>
            <person name="Kruys A."/>
            <person name="Hutchinson M.I."/>
            <person name="Powell A.J."/>
            <person name="Barry K."/>
            <person name="Miller A.N."/>
            <person name="Grigoriev I.V."/>
            <person name="Debuchy R."/>
            <person name="Gladieux P."/>
            <person name="Hiltunen Thoren M."/>
            <person name="Johannesson H."/>
        </authorList>
    </citation>
    <scope>NUCLEOTIDE SEQUENCE</scope>
    <source>
        <strain evidence="2">PSN243</strain>
    </source>
</reference>
<feature type="chain" id="PRO_5043350620" evidence="1">
    <location>
        <begin position="21"/>
        <end position="111"/>
    </location>
</feature>
<feature type="signal peptide" evidence="1">
    <location>
        <begin position="1"/>
        <end position="20"/>
    </location>
</feature>
<evidence type="ECO:0000313" key="2">
    <source>
        <dbReference type="EMBL" id="KAK4446250.1"/>
    </source>
</evidence>
<gene>
    <name evidence="2" type="ORF">QBC34DRAFT_411792</name>
</gene>
<proteinExistence type="predicted"/>
<organism evidence="2 3">
    <name type="scientific">Podospora aff. communis PSN243</name>
    <dbReference type="NCBI Taxonomy" id="3040156"/>
    <lineage>
        <taxon>Eukaryota</taxon>
        <taxon>Fungi</taxon>
        <taxon>Dikarya</taxon>
        <taxon>Ascomycota</taxon>
        <taxon>Pezizomycotina</taxon>
        <taxon>Sordariomycetes</taxon>
        <taxon>Sordariomycetidae</taxon>
        <taxon>Sordariales</taxon>
        <taxon>Podosporaceae</taxon>
        <taxon>Podospora</taxon>
    </lineage>
</organism>
<dbReference type="EMBL" id="MU865958">
    <property type="protein sequence ID" value="KAK4446250.1"/>
    <property type="molecule type" value="Genomic_DNA"/>
</dbReference>
<dbReference type="Proteomes" id="UP001321760">
    <property type="component" value="Unassembled WGS sequence"/>
</dbReference>
<comment type="caution">
    <text evidence="2">The sequence shown here is derived from an EMBL/GenBank/DDBJ whole genome shotgun (WGS) entry which is preliminary data.</text>
</comment>
<keyword evidence="1" id="KW-0732">Signal</keyword>